<protein>
    <submittedName>
        <fullName evidence="4">AlNc14C15G1693 protein</fullName>
    </submittedName>
</protein>
<organism evidence="4">
    <name type="scientific">Albugo laibachii Nc14</name>
    <dbReference type="NCBI Taxonomy" id="890382"/>
    <lineage>
        <taxon>Eukaryota</taxon>
        <taxon>Sar</taxon>
        <taxon>Stramenopiles</taxon>
        <taxon>Oomycota</taxon>
        <taxon>Peronosporomycetes</taxon>
        <taxon>Albuginales</taxon>
        <taxon>Albuginaceae</taxon>
        <taxon>Albugo</taxon>
    </lineage>
</organism>
<dbReference type="SUPFAM" id="SSF54160">
    <property type="entry name" value="Chromo domain-like"/>
    <property type="match status" value="1"/>
</dbReference>
<evidence type="ECO:0000256" key="1">
    <source>
        <dbReference type="ARBA" id="ARBA00001968"/>
    </source>
</evidence>
<reference evidence="4" key="2">
    <citation type="submission" date="2011-02" db="EMBL/GenBank/DDBJ databases">
        <authorList>
            <person name="MacLean D."/>
        </authorList>
    </citation>
    <scope>NUCLEOTIDE SEQUENCE</scope>
</reference>
<dbReference type="AlphaFoldDB" id="F0W3Z4"/>
<comment type="cofactor">
    <cofactor evidence="1">
        <name>a divalent metal cation</name>
        <dbReference type="ChEBI" id="CHEBI:60240"/>
    </cofactor>
</comment>
<dbReference type="InterPro" id="IPR016197">
    <property type="entry name" value="Chromo-like_dom_sf"/>
</dbReference>
<name>F0W3Z4_9STRA</name>
<evidence type="ECO:0000259" key="3">
    <source>
        <dbReference type="PROSITE" id="PS50013"/>
    </source>
</evidence>
<dbReference type="EMBL" id="FR824060">
    <property type="protein sequence ID" value="CCA15790.1"/>
    <property type="molecule type" value="Genomic_DNA"/>
</dbReference>
<dbReference type="GO" id="GO:0046872">
    <property type="term" value="F:metal ion binding"/>
    <property type="evidence" value="ECO:0007669"/>
    <property type="project" value="UniProtKB-KW"/>
</dbReference>
<feature type="domain" description="Chromo" evidence="3">
    <location>
        <begin position="306"/>
        <end position="351"/>
    </location>
</feature>
<proteinExistence type="predicted"/>
<keyword evidence="2" id="KW-0479">Metal-binding</keyword>
<dbReference type="PROSITE" id="PS50013">
    <property type="entry name" value="CHROMO_2"/>
    <property type="match status" value="1"/>
</dbReference>
<dbReference type="Pfam" id="PF13359">
    <property type="entry name" value="DDE_Tnp_4"/>
    <property type="match status" value="1"/>
</dbReference>
<dbReference type="InterPro" id="IPR000953">
    <property type="entry name" value="Chromo/chromo_shadow_dom"/>
</dbReference>
<evidence type="ECO:0000313" key="4">
    <source>
        <dbReference type="EMBL" id="CCA15790.1"/>
    </source>
</evidence>
<accession>F0W3Z4</accession>
<sequence length="394" mass="45193">MLDQRTADRQEEQRQFSVIVAVEEDDDSTPSPIYDRFFIHGGAEAVRTMTNFSPREFNTLWSTMVEHITKYWNVGRGKRSQFAAKDVFFMMLLVLTNGGMWDMTARVFSVPTLTFIQTITKFLRVATPKLYDEQRQAQSPWTEVEVSVNHRGFAINCTDFAKGNVADIQIFQRNLEFHQKMRVKTEYDLAIEDRGPMKVQFSHEWTLLVDKGYQGLALQLRAIHPTRPPPRRRLSVDEERENDRISSDRVIVENYFGRLSTLWRICSERYRWGQDLYDEIFQACADYSLHVTEELLSNIAHNAEGHVVEKLEDVTAGRQKYEIKVLWRGLDDDENSSEPADNLLADVPVLMRKNFATTVEGLGVAVFEEGGAGDTPNIPATGGLDSQAQINRTI</sequence>
<dbReference type="HOGENOM" id="CLU_700980_0_0_1"/>
<gene>
    <name evidence="4" type="primary">AlNc14C15G1693</name>
    <name evidence="4" type="ORF">ALNC14_019330</name>
</gene>
<dbReference type="InterPro" id="IPR027806">
    <property type="entry name" value="HARBI1_dom"/>
</dbReference>
<evidence type="ECO:0000256" key="2">
    <source>
        <dbReference type="ARBA" id="ARBA00022723"/>
    </source>
</evidence>
<reference evidence="4" key="1">
    <citation type="journal article" date="2011" name="PLoS Biol.">
        <title>Gene gain and loss during evolution of obligate parasitism in the white rust pathogen of Arabidopsis thaliana.</title>
        <authorList>
            <person name="Kemen E."/>
            <person name="Gardiner A."/>
            <person name="Schultz-Larsen T."/>
            <person name="Kemen A.C."/>
            <person name="Balmuth A.L."/>
            <person name="Robert-Seilaniantz A."/>
            <person name="Bailey K."/>
            <person name="Holub E."/>
            <person name="Studholme D.J."/>
            <person name="Maclean D."/>
            <person name="Jones J.D."/>
        </authorList>
    </citation>
    <scope>NUCLEOTIDE SEQUENCE</scope>
</reference>